<dbReference type="PROSITE" id="PS50250">
    <property type="entry name" value="PCI"/>
    <property type="match status" value="1"/>
</dbReference>
<comment type="subcellular location">
    <subcellularLocation>
        <location evidence="4">Cytoplasm</location>
    </subcellularLocation>
</comment>
<dbReference type="InterPro" id="IPR058999">
    <property type="entry name" value="EIF3CL_C"/>
</dbReference>
<dbReference type="GO" id="GO:0003723">
    <property type="term" value="F:RNA binding"/>
    <property type="evidence" value="ECO:0007669"/>
    <property type="project" value="InterPro"/>
</dbReference>
<dbReference type="AlphaFoldDB" id="A0AAD9D0K4"/>
<feature type="region of interest" description="Disordered" evidence="5">
    <location>
        <begin position="1"/>
        <end position="86"/>
    </location>
</feature>
<dbReference type="GO" id="GO:0001732">
    <property type="term" value="P:formation of cytoplasmic translation initiation complex"/>
    <property type="evidence" value="ECO:0007669"/>
    <property type="project" value="UniProtKB-UniRule"/>
</dbReference>
<dbReference type="Pfam" id="PF05470">
    <property type="entry name" value="eIF-3c_N"/>
    <property type="match status" value="1"/>
</dbReference>
<evidence type="ECO:0000256" key="1">
    <source>
        <dbReference type="ARBA" id="ARBA00022490"/>
    </source>
</evidence>
<comment type="similarity">
    <text evidence="4">Belongs to the eIF-3 subunit C family.</text>
</comment>
<dbReference type="InterPro" id="IPR027516">
    <property type="entry name" value="EIF3C"/>
</dbReference>
<dbReference type="Proteomes" id="UP001182556">
    <property type="component" value="Unassembled WGS sequence"/>
</dbReference>
<comment type="function">
    <text evidence="4">Component of the eukaryotic translation initiation factor 3 (eIF-3) complex, which is involved in protein synthesis of a specialized repertoire of mRNAs and, together with other initiation factors, stimulates binding of mRNA and methionyl-tRNAi to the 40S ribosome. The eIF-3 complex specifically targets and initiates translation of a subset of mRNAs involved in cell proliferation.</text>
</comment>
<evidence type="ECO:0000259" key="6">
    <source>
        <dbReference type="PROSITE" id="PS50250"/>
    </source>
</evidence>
<dbReference type="EMBL" id="JAODAN010000006">
    <property type="protein sequence ID" value="KAK1923823.1"/>
    <property type="molecule type" value="Genomic_DNA"/>
</dbReference>
<feature type="region of interest" description="Disordered" evidence="5">
    <location>
        <begin position="833"/>
        <end position="892"/>
    </location>
</feature>
<feature type="compositionally biased region" description="Acidic residues" evidence="5">
    <location>
        <begin position="57"/>
        <end position="81"/>
    </location>
</feature>
<reference evidence="7" key="1">
    <citation type="submission" date="2023-02" db="EMBL/GenBank/DDBJ databases">
        <title>Identification and recombinant expression of a fungal hydrolase from Papiliotrema laurentii that hydrolyzes apple cutin and clears colloidal polyester polyurethane.</title>
        <authorList>
            <consortium name="DOE Joint Genome Institute"/>
            <person name="Roman V.A."/>
            <person name="Bojanowski C."/>
            <person name="Crable B.R."/>
            <person name="Wagner D.N."/>
            <person name="Hung C.S."/>
            <person name="Nadeau L.J."/>
            <person name="Schratz L."/>
            <person name="Haridas S."/>
            <person name="Pangilinan J."/>
            <person name="Lipzen A."/>
            <person name="Na H."/>
            <person name="Yan M."/>
            <person name="Ng V."/>
            <person name="Grigoriev I.V."/>
            <person name="Spatafora J.W."/>
            <person name="Barlow D."/>
            <person name="Biffinger J."/>
            <person name="Kelley-Loughnane N."/>
            <person name="Varaljay V.A."/>
            <person name="Crookes-Goodson W.J."/>
        </authorList>
    </citation>
    <scope>NUCLEOTIDE SEQUENCE</scope>
    <source>
        <strain evidence="7">5307AH</strain>
    </source>
</reference>
<keyword evidence="1 4" id="KW-0963">Cytoplasm</keyword>
<proteinExistence type="inferred from homology"/>
<dbReference type="Pfam" id="PF01399">
    <property type="entry name" value="PCI"/>
    <property type="match status" value="1"/>
</dbReference>
<sequence length="892" mass="98925">MSFFAKLGSGSDTDSDSGSESEESILSGDEGLEQDRKLAATAKKGKPNASMFLKSDDDSDEESSDEDESEDEDETDSDDEEGGRANLASRFLKGAASSDEESDEEDKTVVLSAKDKRFAEMEAAIHNIQNATKNENGAANDWVLANSELDKLFRFIARHQTAVVASPVPPAGHIPPAFLETLVNLENAVSKTIAAEKNAAKKMAPVKAKALNGMKQTLKKKAKEFEAVLKTYTESPEAYTAAYNAANTAPAAPKVKKASAAVQEDGAEEDFTTIGKGGKALNLTSDNVFRTLREIFEQRGRKNTDRAETIRILQKLLEVSATTYQKIRVYLALIPARLDYSQNLASIPQESWVACRQELDELISLLLTEKDYVVQDVVEEYDDMVDREPETVDGKVQRVKVAGSIAGLVENLDNEFTKTLQHTDAHEKGSEYIERLREEIPLYTTIVKAQALFERESWADAVARTVMRRLEHIYAKPDVIIDHFEKAVKEATKGLQSTVTPFDTPRDASALVHALCVYIYHSDAPLLRARAILAHIFNHATHGRYHQARDLLLMSHLQDTVAQADVTTQILYNRAVMQLGLAAFRKGYITECQTILSEMFTSTRQKELLAQAIQRYNTQLSPEQELIEKRRLLPFHLHLNIELLEAAYLTCCMLTEIPALASVDTDDQRRRVTSKTFKRLLDQADKAAFMGPPENTRDHIIKASKAMQAGEWERARDLITSVKIWTLLDNAAEVKEMLTKKIQEESLRTYIFTHAPFYASLSLSHLSTTFSLPRSTVLSIVSRMIYTDEIAGSLDPIDDVVVFHRVEPTQVQRLAQQLAERAVSLMDQNEKTMDTKLGQSQATERSGPGGEGGAGGRGKGERRGGGRGTYRGRGRGRGFQSGLGGARTRVTA</sequence>
<evidence type="ECO:0000313" key="7">
    <source>
        <dbReference type="EMBL" id="KAK1923823.1"/>
    </source>
</evidence>
<dbReference type="InterPro" id="IPR008905">
    <property type="entry name" value="EIF3C_N_dom"/>
</dbReference>
<accession>A0AAD9D0K4</accession>
<dbReference type="GO" id="GO:0031369">
    <property type="term" value="F:translation initiation factor binding"/>
    <property type="evidence" value="ECO:0007669"/>
    <property type="project" value="InterPro"/>
</dbReference>
<dbReference type="GO" id="GO:0003743">
    <property type="term" value="F:translation initiation factor activity"/>
    <property type="evidence" value="ECO:0007669"/>
    <property type="project" value="UniProtKB-UniRule"/>
</dbReference>
<evidence type="ECO:0000256" key="2">
    <source>
        <dbReference type="ARBA" id="ARBA00022540"/>
    </source>
</evidence>
<organism evidence="7 8">
    <name type="scientific">Papiliotrema laurentii</name>
    <name type="common">Cryptococcus laurentii</name>
    <dbReference type="NCBI Taxonomy" id="5418"/>
    <lineage>
        <taxon>Eukaryota</taxon>
        <taxon>Fungi</taxon>
        <taxon>Dikarya</taxon>
        <taxon>Basidiomycota</taxon>
        <taxon>Agaricomycotina</taxon>
        <taxon>Tremellomycetes</taxon>
        <taxon>Tremellales</taxon>
        <taxon>Rhynchogastremaceae</taxon>
        <taxon>Papiliotrema</taxon>
    </lineage>
</organism>
<feature type="compositionally biased region" description="Acidic residues" evidence="5">
    <location>
        <begin position="13"/>
        <end position="23"/>
    </location>
</feature>
<name>A0AAD9D0K4_PAPLA</name>
<dbReference type="InterPro" id="IPR000717">
    <property type="entry name" value="PCI_dom"/>
</dbReference>
<evidence type="ECO:0000313" key="8">
    <source>
        <dbReference type="Proteomes" id="UP001182556"/>
    </source>
</evidence>
<comment type="caution">
    <text evidence="7">The sequence shown here is derived from an EMBL/GenBank/DDBJ whole genome shotgun (WGS) entry which is preliminary data.</text>
</comment>
<dbReference type="SUPFAM" id="SSF46785">
    <property type="entry name" value="Winged helix' DNA-binding domain"/>
    <property type="match status" value="1"/>
</dbReference>
<dbReference type="PANTHER" id="PTHR13937">
    <property type="entry name" value="EUKARYOTIC TRANSLATION INITATION FACTOR 3, SUBUNIT 8 EIF3S8 -RELATED"/>
    <property type="match status" value="1"/>
</dbReference>
<evidence type="ECO:0000256" key="5">
    <source>
        <dbReference type="SAM" id="MobiDB-lite"/>
    </source>
</evidence>
<dbReference type="GO" id="GO:0016282">
    <property type="term" value="C:eukaryotic 43S preinitiation complex"/>
    <property type="evidence" value="ECO:0007669"/>
    <property type="project" value="UniProtKB-UniRule"/>
</dbReference>
<evidence type="ECO:0000256" key="3">
    <source>
        <dbReference type="ARBA" id="ARBA00022917"/>
    </source>
</evidence>
<gene>
    <name evidence="4" type="primary">NIP1</name>
    <name evidence="7" type="ORF">DB88DRAFT_492589</name>
</gene>
<feature type="domain" description="PCI" evidence="6">
    <location>
        <begin position="635"/>
        <end position="808"/>
    </location>
</feature>
<keyword evidence="8" id="KW-1185">Reference proteome</keyword>
<keyword evidence="3 4" id="KW-0648">Protein biosynthesis</keyword>
<protein>
    <recommendedName>
        <fullName evidence="4">Eukaryotic translation initiation factor 3 subunit C</fullName>
        <shortName evidence="4">eIF3c</shortName>
    </recommendedName>
    <alternativeName>
        <fullName evidence="4">Eukaryotic translation initiation factor 3 93 kDa subunit homolog</fullName>
        <shortName evidence="4">eIF3 p93</shortName>
    </alternativeName>
    <alternativeName>
        <fullName evidence="4">Translation initiation factor eIF3, p93 subunit homolog</fullName>
    </alternativeName>
</protein>
<dbReference type="SMART" id="SM00088">
    <property type="entry name" value="PINT"/>
    <property type="match status" value="1"/>
</dbReference>
<dbReference type="GO" id="GO:0005852">
    <property type="term" value="C:eukaryotic translation initiation factor 3 complex"/>
    <property type="evidence" value="ECO:0007669"/>
    <property type="project" value="UniProtKB-UniRule"/>
</dbReference>
<feature type="compositionally biased region" description="Gly residues" evidence="5">
    <location>
        <begin position="847"/>
        <end position="857"/>
    </location>
</feature>
<dbReference type="InterPro" id="IPR036390">
    <property type="entry name" value="WH_DNA-bd_sf"/>
</dbReference>
<comment type="subunit">
    <text evidence="4">Component of the eukaryotic translation initiation factor 3 (eIF-3) complex.</text>
</comment>
<dbReference type="FunFam" id="1.10.10.10:FF:000300">
    <property type="entry name" value="Eukaryotic translation initiation factor 3 subunit C"/>
    <property type="match status" value="1"/>
</dbReference>
<keyword evidence="2 4" id="KW-0396">Initiation factor</keyword>
<dbReference type="HAMAP" id="MF_03002">
    <property type="entry name" value="eIF3c"/>
    <property type="match status" value="1"/>
</dbReference>
<evidence type="ECO:0000256" key="4">
    <source>
        <dbReference type="HAMAP-Rule" id="MF_03002"/>
    </source>
</evidence>
<dbReference type="GO" id="GO:0033290">
    <property type="term" value="C:eukaryotic 48S preinitiation complex"/>
    <property type="evidence" value="ECO:0007669"/>
    <property type="project" value="UniProtKB-UniRule"/>
</dbReference>
<dbReference type="Pfam" id="PF26569">
    <property type="entry name" value="EIF3CL_C"/>
    <property type="match status" value="1"/>
</dbReference>
<dbReference type="PANTHER" id="PTHR13937:SF0">
    <property type="entry name" value="EUKARYOTIC TRANSLATION INITIATION FACTOR 3 SUBUNIT C-RELATED"/>
    <property type="match status" value="1"/>
</dbReference>